<gene>
    <name evidence="11" type="primary">paaE</name>
    <name evidence="11" type="ORF">GCM10017786_29420</name>
</gene>
<feature type="transmembrane region" description="Helical" evidence="9">
    <location>
        <begin position="53"/>
        <end position="71"/>
    </location>
</feature>
<feature type="transmembrane region" description="Helical" evidence="9">
    <location>
        <begin position="24"/>
        <end position="47"/>
    </location>
</feature>
<evidence type="ECO:0000259" key="10">
    <source>
        <dbReference type="PROSITE" id="PS51384"/>
    </source>
</evidence>
<dbReference type="InterPro" id="IPR039261">
    <property type="entry name" value="FNR_nucleotide-bd"/>
</dbReference>
<keyword evidence="3" id="KW-0001">2Fe-2S</keyword>
<dbReference type="PROSITE" id="PS51384">
    <property type="entry name" value="FAD_FR"/>
    <property type="match status" value="1"/>
</dbReference>
<dbReference type="InterPro" id="IPR017927">
    <property type="entry name" value="FAD-bd_FR_type"/>
</dbReference>
<evidence type="ECO:0000256" key="7">
    <source>
        <dbReference type="ARBA" id="ARBA00023004"/>
    </source>
</evidence>
<keyword evidence="4" id="KW-0479">Metal-binding</keyword>
<evidence type="ECO:0000256" key="5">
    <source>
        <dbReference type="ARBA" id="ARBA00022827"/>
    </source>
</evidence>
<dbReference type="Gene3D" id="3.40.50.80">
    <property type="entry name" value="Nucleotide-binding domain of ferredoxin-NADP reductase (FNR) module"/>
    <property type="match status" value="1"/>
</dbReference>
<dbReference type="Proteomes" id="UP000605897">
    <property type="component" value="Unassembled WGS sequence"/>
</dbReference>
<evidence type="ECO:0000256" key="4">
    <source>
        <dbReference type="ARBA" id="ARBA00022723"/>
    </source>
</evidence>
<keyword evidence="6" id="KW-0560">Oxidoreductase</keyword>
<keyword evidence="9" id="KW-0472">Membrane</keyword>
<dbReference type="InterPro" id="IPR001433">
    <property type="entry name" value="OxRdtase_FAD/NAD-bd"/>
</dbReference>
<keyword evidence="9" id="KW-0812">Transmembrane</keyword>
<feature type="domain" description="FAD-binding FR-type" evidence="10">
    <location>
        <begin position="252"/>
        <end position="355"/>
    </location>
</feature>
<evidence type="ECO:0000256" key="1">
    <source>
        <dbReference type="ARBA" id="ARBA00001974"/>
    </source>
</evidence>
<dbReference type="EMBL" id="BNAU01000002">
    <property type="protein sequence ID" value="GHE94490.1"/>
    <property type="molecule type" value="Genomic_DNA"/>
</dbReference>
<dbReference type="Gene3D" id="2.40.30.10">
    <property type="entry name" value="Translation factors"/>
    <property type="match status" value="1"/>
</dbReference>
<dbReference type="PANTHER" id="PTHR47354:SF8">
    <property type="entry name" value="1,2-PHENYLACETYL-COA EPOXIDASE, SUBUNIT E"/>
    <property type="match status" value="1"/>
</dbReference>
<name>A0ABQ3IV78_9PSEU</name>
<proteinExistence type="predicted"/>
<keyword evidence="7" id="KW-0408">Iron</keyword>
<evidence type="ECO:0000256" key="9">
    <source>
        <dbReference type="SAM" id="Phobius"/>
    </source>
</evidence>
<evidence type="ECO:0000313" key="12">
    <source>
        <dbReference type="Proteomes" id="UP000605897"/>
    </source>
</evidence>
<feature type="transmembrane region" description="Helical" evidence="9">
    <location>
        <begin position="163"/>
        <end position="181"/>
    </location>
</feature>
<sequence length="515" mass="56560">MTADAQVQGVPQALAESRTRLPPVVVPTVGLLVAGLALWGWATLLALVWHSPAWVTVPLHTLAVVTLFTVLHEAAHHAAGSLTSVNEVLGRLTLPFVSPFGGFPAARYVHLTQHRSGSPEHLTPWNTRGPAWTLPARWATVDLWYAWRYLSTPGRPTAESAEMLGMLVFLPCVLAAVVGTGHGWELAVVYLVPQRLALTLVSWCHDWRPRRRPTGYHQMHAERPSQPFYRYAAIPAPRAPEPPASAAEAAPAEFHPLTVTGVRWLTGEAVAVTLAVPDGLREVFRFAPGQHLVLRAEIDGEPVERSYAICACPDEPELLVAIKRVPGGRFSEYAMGLRLGDRVLARPPSGTFVLRSQPRHVVAVAAGSGIAPVLPVVVHLLETSPRSRVTLLYVNRSGDDTLFSAELSEYTRRFEGRLRVTHYRTDERDPSLRYSRGSRPFDSIGQALAISYERYVPGGLDPGRIRGLLEARLHPAKVDEWLLCAPSEVAGPVRDALTEHGVPDDVVHVEHFHRP</sequence>
<dbReference type="SUPFAM" id="SSF63380">
    <property type="entry name" value="Riboflavin synthase domain-like"/>
    <property type="match status" value="1"/>
</dbReference>
<keyword evidence="9" id="KW-1133">Transmembrane helix</keyword>
<dbReference type="PANTHER" id="PTHR47354">
    <property type="entry name" value="NADH OXIDOREDUCTASE HCR"/>
    <property type="match status" value="1"/>
</dbReference>
<comment type="caution">
    <text evidence="11">The sequence shown here is derived from an EMBL/GenBank/DDBJ whole genome shotgun (WGS) entry which is preliminary data.</text>
</comment>
<organism evidence="11 12">
    <name type="scientific">Amycolatopsis deserti</name>
    <dbReference type="NCBI Taxonomy" id="185696"/>
    <lineage>
        <taxon>Bacteria</taxon>
        <taxon>Bacillati</taxon>
        <taxon>Actinomycetota</taxon>
        <taxon>Actinomycetes</taxon>
        <taxon>Pseudonocardiales</taxon>
        <taxon>Pseudonocardiaceae</taxon>
        <taxon>Amycolatopsis</taxon>
    </lineage>
</organism>
<dbReference type="RefSeq" id="WP_191245036.1">
    <property type="nucleotide sequence ID" value="NZ_BNAU01000002.1"/>
</dbReference>
<evidence type="ECO:0000313" key="11">
    <source>
        <dbReference type="EMBL" id="GHE94490.1"/>
    </source>
</evidence>
<comment type="cofactor">
    <cofactor evidence="1">
        <name>FAD</name>
        <dbReference type="ChEBI" id="CHEBI:57692"/>
    </cofactor>
</comment>
<dbReference type="CDD" id="cd06214">
    <property type="entry name" value="PA_degradation_oxidoreductase_like"/>
    <property type="match status" value="1"/>
</dbReference>
<evidence type="ECO:0000256" key="6">
    <source>
        <dbReference type="ARBA" id="ARBA00023002"/>
    </source>
</evidence>
<keyword evidence="8" id="KW-0411">Iron-sulfur</keyword>
<protein>
    <submittedName>
        <fullName evidence="11">Phenylacetic acid degradation protein</fullName>
    </submittedName>
</protein>
<evidence type="ECO:0000256" key="8">
    <source>
        <dbReference type="ARBA" id="ARBA00023014"/>
    </source>
</evidence>
<evidence type="ECO:0000256" key="2">
    <source>
        <dbReference type="ARBA" id="ARBA00022630"/>
    </source>
</evidence>
<dbReference type="InterPro" id="IPR008333">
    <property type="entry name" value="Cbr1-like_FAD-bd_dom"/>
</dbReference>
<keyword evidence="5" id="KW-0274">FAD</keyword>
<keyword evidence="12" id="KW-1185">Reference proteome</keyword>
<dbReference type="InterPro" id="IPR050415">
    <property type="entry name" value="MRET"/>
</dbReference>
<accession>A0ABQ3IV78</accession>
<dbReference type="Pfam" id="PF00970">
    <property type="entry name" value="FAD_binding_6"/>
    <property type="match status" value="1"/>
</dbReference>
<keyword evidence="2" id="KW-0285">Flavoprotein</keyword>
<dbReference type="Pfam" id="PF00175">
    <property type="entry name" value="NAD_binding_1"/>
    <property type="match status" value="1"/>
</dbReference>
<evidence type="ECO:0000256" key="3">
    <source>
        <dbReference type="ARBA" id="ARBA00022714"/>
    </source>
</evidence>
<dbReference type="InterPro" id="IPR017938">
    <property type="entry name" value="Riboflavin_synthase-like_b-brl"/>
</dbReference>
<dbReference type="SUPFAM" id="SSF52343">
    <property type="entry name" value="Ferredoxin reductase-like, C-terminal NADP-linked domain"/>
    <property type="match status" value="1"/>
</dbReference>
<reference evidence="12" key="1">
    <citation type="journal article" date="2019" name="Int. J. Syst. Evol. Microbiol.">
        <title>The Global Catalogue of Microorganisms (GCM) 10K type strain sequencing project: providing services to taxonomists for standard genome sequencing and annotation.</title>
        <authorList>
            <consortium name="The Broad Institute Genomics Platform"/>
            <consortium name="The Broad Institute Genome Sequencing Center for Infectious Disease"/>
            <person name="Wu L."/>
            <person name="Ma J."/>
        </authorList>
    </citation>
    <scope>NUCLEOTIDE SEQUENCE [LARGE SCALE GENOMIC DNA]</scope>
    <source>
        <strain evidence="12">CGMCC 4.7677</strain>
    </source>
</reference>
<dbReference type="PRINTS" id="PR00410">
    <property type="entry name" value="PHEHYDRXLASE"/>
</dbReference>